<comment type="caution">
    <text evidence="8">The sequence shown here is derived from an EMBL/GenBank/DDBJ whole genome shotgun (WGS) entry which is preliminary data.</text>
</comment>
<evidence type="ECO:0000313" key="8">
    <source>
        <dbReference type="EMBL" id="KAH0905409.1"/>
    </source>
</evidence>
<evidence type="ECO:0000256" key="6">
    <source>
        <dbReference type="SAM" id="MobiDB-lite"/>
    </source>
</evidence>
<keyword evidence="4 7" id="KW-1133">Transmembrane helix</keyword>
<keyword evidence="2" id="KW-1003">Cell membrane</keyword>
<organism evidence="8 9">
    <name type="scientific">Brassica napus</name>
    <name type="common">Rape</name>
    <dbReference type="NCBI Taxonomy" id="3708"/>
    <lineage>
        <taxon>Eukaryota</taxon>
        <taxon>Viridiplantae</taxon>
        <taxon>Streptophyta</taxon>
        <taxon>Embryophyta</taxon>
        <taxon>Tracheophyta</taxon>
        <taxon>Spermatophyta</taxon>
        <taxon>Magnoliopsida</taxon>
        <taxon>eudicotyledons</taxon>
        <taxon>Gunneridae</taxon>
        <taxon>Pentapetalae</taxon>
        <taxon>rosids</taxon>
        <taxon>malvids</taxon>
        <taxon>Brassicales</taxon>
        <taxon>Brassicaceae</taxon>
        <taxon>Brassiceae</taxon>
        <taxon>Brassica</taxon>
    </lineage>
</organism>
<name>A0ABQ8BKR7_BRANA</name>
<keyword evidence="9" id="KW-1185">Reference proteome</keyword>
<feature type="transmembrane region" description="Helical" evidence="7">
    <location>
        <begin position="48"/>
        <end position="70"/>
    </location>
</feature>
<sequence length="155" mass="17997">MIKAVSPDENEITHRDSNASREQTDAEKQRESNIVLRTKKWRRDLWKASVYLITLGMLISLLMGLNMSWIQQTCYPCGSMRSNRTICENRPSQRKPKEPRFWHLVAASAAAWEEEKAWVSMVARNLTLLGSEANLIVCEQARRAVSHPWLHFHIH</sequence>
<gene>
    <name evidence="8" type="ORF">HID58_037236</name>
</gene>
<evidence type="ECO:0000256" key="7">
    <source>
        <dbReference type="SAM" id="Phobius"/>
    </source>
</evidence>
<evidence type="ECO:0000313" key="9">
    <source>
        <dbReference type="Proteomes" id="UP000824890"/>
    </source>
</evidence>
<comment type="subcellular location">
    <subcellularLocation>
        <location evidence="1">Cell membrane</location>
        <topology evidence="1">Multi-pass membrane protein</topology>
    </subcellularLocation>
</comment>
<feature type="compositionally biased region" description="Basic and acidic residues" evidence="6">
    <location>
        <begin position="11"/>
        <end position="31"/>
    </location>
</feature>
<evidence type="ECO:0000256" key="1">
    <source>
        <dbReference type="ARBA" id="ARBA00004651"/>
    </source>
</evidence>
<dbReference type="PANTHER" id="PTHR43302">
    <property type="entry name" value="TRANSPORTER ARSB-RELATED"/>
    <property type="match status" value="1"/>
</dbReference>
<accession>A0ABQ8BKR7</accession>
<evidence type="ECO:0000256" key="4">
    <source>
        <dbReference type="ARBA" id="ARBA00022989"/>
    </source>
</evidence>
<dbReference type="EMBL" id="JAGKQM010000010">
    <property type="protein sequence ID" value="KAH0905409.1"/>
    <property type="molecule type" value="Genomic_DNA"/>
</dbReference>
<keyword evidence="3 7" id="KW-0812">Transmembrane</keyword>
<keyword evidence="5 7" id="KW-0472">Membrane</keyword>
<protein>
    <submittedName>
        <fullName evidence="8">Uncharacterized protein</fullName>
    </submittedName>
</protein>
<dbReference type="PANTHER" id="PTHR43302:SF15">
    <property type="entry name" value="SILICON EFFLUX TRANSPORTER LSI2"/>
    <property type="match status" value="1"/>
</dbReference>
<proteinExistence type="predicted"/>
<evidence type="ECO:0000256" key="5">
    <source>
        <dbReference type="ARBA" id="ARBA00023136"/>
    </source>
</evidence>
<evidence type="ECO:0000256" key="2">
    <source>
        <dbReference type="ARBA" id="ARBA00022475"/>
    </source>
</evidence>
<reference evidence="8 9" key="1">
    <citation type="submission" date="2021-05" db="EMBL/GenBank/DDBJ databases">
        <title>Genome Assembly of Synthetic Allotetraploid Brassica napus Reveals Homoeologous Exchanges between Subgenomes.</title>
        <authorList>
            <person name="Davis J.T."/>
        </authorList>
    </citation>
    <scope>NUCLEOTIDE SEQUENCE [LARGE SCALE GENOMIC DNA]</scope>
    <source>
        <strain evidence="9">cv. Da-Ae</strain>
        <tissue evidence="8">Seedling</tissue>
    </source>
</reference>
<dbReference type="Proteomes" id="UP000824890">
    <property type="component" value="Unassembled WGS sequence"/>
</dbReference>
<evidence type="ECO:0000256" key="3">
    <source>
        <dbReference type="ARBA" id="ARBA00022692"/>
    </source>
</evidence>
<feature type="region of interest" description="Disordered" evidence="6">
    <location>
        <begin position="1"/>
        <end position="31"/>
    </location>
</feature>